<feature type="transmembrane region" description="Helical" evidence="1">
    <location>
        <begin position="171"/>
        <end position="190"/>
    </location>
</feature>
<comment type="caution">
    <text evidence="2">The sequence shown here is derived from an EMBL/GenBank/DDBJ whole genome shotgun (WGS) entry which is preliminary data.</text>
</comment>
<feature type="transmembrane region" description="Helical" evidence="1">
    <location>
        <begin position="146"/>
        <end position="165"/>
    </location>
</feature>
<keyword evidence="1" id="KW-0812">Transmembrane</keyword>
<organism evidence="2 3">
    <name type="scientific">Streptococcus mitis 13/39</name>
    <dbReference type="NCBI Taxonomy" id="1239793"/>
    <lineage>
        <taxon>Bacteria</taxon>
        <taxon>Bacillati</taxon>
        <taxon>Bacillota</taxon>
        <taxon>Bacilli</taxon>
        <taxon>Lactobacillales</taxon>
        <taxon>Streptococcaceae</taxon>
        <taxon>Streptococcus</taxon>
        <taxon>Streptococcus mitis group</taxon>
    </lineage>
</organism>
<evidence type="ECO:0000313" key="3">
    <source>
        <dbReference type="Proteomes" id="UP000013315"/>
    </source>
</evidence>
<dbReference type="InterPro" id="IPR005915">
    <property type="entry name" value="Tandem_5TM"/>
</dbReference>
<accession>R0P1Y4</accession>
<evidence type="ECO:0008006" key="4">
    <source>
        <dbReference type="Google" id="ProtNLM"/>
    </source>
</evidence>
<dbReference type="Proteomes" id="UP000013315">
    <property type="component" value="Unassembled WGS sequence"/>
</dbReference>
<gene>
    <name evidence="2" type="ORF">D065_08617</name>
</gene>
<name>R0P1Y4_STRMT</name>
<protein>
    <recommendedName>
        <fullName evidence="4">Tandem five-TM protein</fullName>
    </recommendedName>
</protein>
<dbReference type="PATRIC" id="fig|1239793.3.peg.1685"/>
<feature type="transmembrane region" description="Helical" evidence="1">
    <location>
        <begin position="94"/>
        <end position="113"/>
    </location>
</feature>
<reference evidence="2 3" key="1">
    <citation type="submission" date="2013-04" db="EMBL/GenBank/DDBJ databases">
        <authorList>
            <person name="Ikryannikova L.N."/>
            <person name="Ilina E.N."/>
            <person name="Kostryukova E.S."/>
            <person name="Semashko T.A."/>
            <person name="Karpova I.Y.U."/>
            <person name="Larin A.K."/>
            <person name="Ischenko D.S."/>
            <person name="Alekseev D.G."/>
            <person name="Klimova E.A."/>
            <person name="Filimonova A.V."/>
            <person name="Savinova T.A."/>
            <person name="Filimonova O.Y.U."/>
            <person name="Dubovickaya V.A."/>
            <person name="Sidorenko S.V."/>
            <person name="Govorun V.M."/>
        </authorList>
    </citation>
    <scope>NUCLEOTIDE SEQUENCE [LARGE SCALE GENOMIC DNA]</scope>
    <source>
        <strain evidence="2 3">13/39</strain>
    </source>
</reference>
<keyword evidence="1" id="KW-0472">Membrane</keyword>
<proteinExistence type="predicted"/>
<evidence type="ECO:0000313" key="2">
    <source>
        <dbReference type="EMBL" id="EOB31443.1"/>
    </source>
</evidence>
<evidence type="ECO:0000256" key="1">
    <source>
        <dbReference type="SAM" id="Phobius"/>
    </source>
</evidence>
<keyword evidence="1" id="KW-1133">Transmembrane helix</keyword>
<dbReference type="AlphaFoldDB" id="R0P1Y4"/>
<sequence>MKIFQTSGSYHIVEYNNKRYVLDNTTIEPKKYYWGQPIDELSVKMYELSKTDTRFNIKESSLGRSTIVVVIQPFVHFLYGFLDSFFENVSMQERIFLKFAMFALSVIIGYFIYRVLFRAKKYDIQDKLGNVPSVEVIFSTDGKKQYGLSIVFLILLLASFLWYFLSNISRILILSGLFSLAIFVFSWQILPIGISYQQGHLFVEEVIEQD</sequence>
<dbReference type="NCBIfam" id="TIGR01218">
    <property type="entry name" value="Gpos_tandem_5TM"/>
    <property type="match status" value="1"/>
</dbReference>
<feature type="transmembrane region" description="Helical" evidence="1">
    <location>
        <begin position="62"/>
        <end position="82"/>
    </location>
</feature>
<dbReference type="EMBL" id="AQTU01000028">
    <property type="protein sequence ID" value="EOB31443.1"/>
    <property type="molecule type" value="Genomic_DNA"/>
</dbReference>